<dbReference type="EMBL" id="FTMS01000015">
    <property type="protein sequence ID" value="SIQ80635.1"/>
    <property type="molecule type" value="Genomic_DNA"/>
</dbReference>
<dbReference type="AlphaFoldDB" id="A0A1N6VS47"/>
<keyword evidence="2" id="KW-1185">Reference proteome</keyword>
<proteinExistence type="predicted"/>
<name>A0A1N6VS47_9SPIO</name>
<organism evidence="1 2">
    <name type="scientific">Alkalispirochaeta americana</name>
    <dbReference type="NCBI Taxonomy" id="159291"/>
    <lineage>
        <taxon>Bacteria</taxon>
        <taxon>Pseudomonadati</taxon>
        <taxon>Spirochaetota</taxon>
        <taxon>Spirochaetia</taxon>
        <taxon>Spirochaetales</taxon>
        <taxon>Spirochaetaceae</taxon>
        <taxon>Alkalispirochaeta</taxon>
    </lineage>
</organism>
<gene>
    <name evidence="1" type="ORF">SAMN05920897_11567</name>
</gene>
<evidence type="ECO:0000313" key="1">
    <source>
        <dbReference type="EMBL" id="SIQ80635.1"/>
    </source>
</evidence>
<dbReference type="Proteomes" id="UP000186400">
    <property type="component" value="Unassembled WGS sequence"/>
</dbReference>
<dbReference type="OrthoDB" id="9847517at2"/>
<dbReference type="RefSeq" id="WP_143559226.1">
    <property type="nucleotide sequence ID" value="NZ_FTMS01000015.1"/>
</dbReference>
<evidence type="ECO:0000313" key="2">
    <source>
        <dbReference type="Proteomes" id="UP000186400"/>
    </source>
</evidence>
<accession>A0A1N6VS47</accession>
<reference evidence="1 2" key="1">
    <citation type="submission" date="2017-01" db="EMBL/GenBank/DDBJ databases">
        <authorList>
            <person name="Mah S.A."/>
            <person name="Swanson W.J."/>
            <person name="Moy G.W."/>
            <person name="Vacquier V.D."/>
        </authorList>
    </citation>
    <scope>NUCLEOTIDE SEQUENCE [LARGE SCALE GENOMIC DNA]</scope>
    <source>
        <strain evidence="1 2">ASpG1</strain>
    </source>
</reference>
<sequence length="166" mass="17913">MKHKRLCMYGCLLAVWFGTVLMPLHSEGRPTFYVHYGHTPVYLTDSDHGDVYGNSFEFGVFIDENTQIGVYNEQVSIENAADISIQGLSAEYRVLRVGGLATSTGIMLGSGDSGNVADIFGRFTLLASEHANINARIAYRTAPEEGAAAADNLNGIGLTIGFGINF</sequence>
<protein>
    <submittedName>
        <fullName evidence="1">Uncharacterized protein</fullName>
    </submittedName>
</protein>
<dbReference type="STRING" id="159291.SAMN05920897_11567"/>